<evidence type="ECO:0000256" key="1">
    <source>
        <dbReference type="SAM" id="MobiDB-lite"/>
    </source>
</evidence>
<comment type="caution">
    <text evidence="2">The sequence shown here is derived from an EMBL/GenBank/DDBJ whole genome shotgun (WGS) entry which is preliminary data.</text>
</comment>
<name>A0A3A4A210_9ACTN</name>
<dbReference type="Proteomes" id="UP000265768">
    <property type="component" value="Unassembled WGS sequence"/>
</dbReference>
<keyword evidence="3" id="KW-1185">Reference proteome</keyword>
<accession>A0A3A4A210</accession>
<dbReference type="Pfam" id="PF19449">
    <property type="entry name" value="DUF5987"/>
    <property type="match status" value="1"/>
</dbReference>
<dbReference type="OrthoDB" id="3371101at2"/>
<organism evidence="2 3">
    <name type="scientific">Bailinhaonella thermotolerans</name>
    <dbReference type="NCBI Taxonomy" id="1070861"/>
    <lineage>
        <taxon>Bacteria</taxon>
        <taxon>Bacillati</taxon>
        <taxon>Actinomycetota</taxon>
        <taxon>Actinomycetes</taxon>
        <taxon>Streptosporangiales</taxon>
        <taxon>Streptosporangiaceae</taxon>
        <taxon>Bailinhaonella</taxon>
    </lineage>
</organism>
<feature type="region of interest" description="Disordered" evidence="1">
    <location>
        <begin position="156"/>
        <end position="175"/>
    </location>
</feature>
<gene>
    <name evidence="2" type="ORF">D5H75_35635</name>
</gene>
<protein>
    <submittedName>
        <fullName evidence="2">Regulator</fullName>
    </submittedName>
</protein>
<sequence>MPDGDAAAALGGRTVATLEAYADTMVPGEKRFRDDRAVAGAARGPGAVHAGAVRLLRHPDFGLEPMLPGLAIVLNGHAISYAAARAIVLNPLLPPLVGLPFRHRAALLERLCASDNEDRLVWIGLGVLACLAVDLANQRPGLWRYRDFAARRALARPAQGTHRPATSDIPDELSA</sequence>
<proteinExistence type="predicted"/>
<evidence type="ECO:0000313" key="2">
    <source>
        <dbReference type="EMBL" id="RJL22611.1"/>
    </source>
</evidence>
<dbReference type="EMBL" id="QZEY01000022">
    <property type="protein sequence ID" value="RJL22611.1"/>
    <property type="molecule type" value="Genomic_DNA"/>
</dbReference>
<reference evidence="2 3" key="1">
    <citation type="submission" date="2018-09" db="EMBL/GenBank/DDBJ databases">
        <title>YIM 75507 draft genome.</title>
        <authorList>
            <person name="Tang S."/>
            <person name="Feng Y."/>
        </authorList>
    </citation>
    <scope>NUCLEOTIDE SEQUENCE [LARGE SCALE GENOMIC DNA]</scope>
    <source>
        <strain evidence="2 3">YIM 75507</strain>
    </source>
</reference>
<dbReference type="InterPro" id="IPR046029">
    <property type="entry name" value="DUF5987"/>
</dbReference>
<evidence type="ECO:0000313" key="3">
    <source>
        <dbReference type="Proteomes" id="UP000265768"/>
    </source>
</evidence>
<dbReference type="AlphaFoldDB" id="A0A3A4A210"/>